<evidence type="ECO:0000256" key="1">
    <source>
        <dbReference type="SAM" id="SignalP"/>
    </source>
</evidence>
<evidence type="ECO:0008006" key="4">
    <source>
        <dbReference type="Google" id="ProtNLM"/>
    </source>
</evidence>
<evidence type="ECO:0000313" key="3">
    <source>
        <dbReference type="Proteomes" id="UP001221411"/>
    </source>
</evidence>
<feature type="chain" id="PRO_5046980397" description="TolB protein" evidence="1">
    <location>
        <begin position="27"/>
        <end position="651"/>
    </location>
</feature>
<keyword evidence="1" id="KW-0732">Signal</keyword>
<sequence length="651" mass="68629">MRPRPRHVFFFALGLAVLGAAASACSDTQGTGTGPGGANEDAGTDAPAAVTLRIDPPETTLTLDLSGTAPAIPHRAYAKREGEAEVDVTSEVEWFVGNPALADVVGGNVSVKGIGGKSKVFATYDGVTAEASLTLTLRGDVFLPGTDASTKASFDAAPADPDPANAPALEYPEDGVVLPANLPPIEAQWTPGGDSNVYRVRITSPDILDITLFTTGRELVFPADVWTKVAQSSPDVAVSLSVDGLGPNAMLRAGSPRSLTVASDGIDESAIYVWQSSTGSFRVLDIIKGTDVPLPTNSPALSSGQPCSGCHRISRDGKRFAYSFDGGNFNFGALAYDDTQKLYASTISPSPAVRGTYAAFNPLEDNTRPAMIYTSPDNVPQNTPGTVRLLLVDPDTNQPIANNLAEAIGELPTAVGHATLMPDWSPGGDFVVFTAYDNNSNYVRLLGDDTVLGSIVEMSVKYMADGSFQFGTPKVLVAAPPAPGTNPDTGENNVLPSISPDGAAISFTRADGWWSIKTQQSLINLSGRIAVVRRSDGTVLELGRGAPNGPEKVWSSTWSQWAPSVGKKWVWLAYASERPYGHKLTPQNTPACGLVQGQRQCKQLWITALDREKLAAGTADPSQPAFWIPGQSITAQYVSPQWTVAVIDAPK</sequence>
<reference evidence="2 3" key="1">
    <citation type="submission" date="2022-11" db="EMBL/GenBank/DDBJ databases">
        <title>Minimal conservation of predation-associated metabolite biosynthetic gene clusters underscores biosynthetic potential of Myxococcota including descriptions for ten novel species: Archangium lansinium sp. nov., Myxococcus landrumus sp. nov., Nannocystis bai.</title>
        <authorList>
            <person name="Ahearne A."/>
            <person name="Stevens C."/>
            <person name="Dowd S."/>
        </authorList>
    </citation>
    <scope>NUCLEOTIDE SEQUENCE [LARGE SCALE GENOMIC DNA]</scope>
    <source>
        <strain evidence="2 3">RJM3</strain>
    </source>
</reference>
<dbReference type="Gene3D" id="2.60.40.1080">
    <property type="match status" value="1"/>
</dbReference>
<name>A0ABT5EG97_9BACT</name>
<dbReference type="SUPFAM" id="SSF82171">
    <property type="entry name" value="DPP6 N-terminal domain-like"/>
    <property type="match status" value="1"/>
</dbReference>
<dbReference type="RefSeq" id="WP_271915540.1">
    <property type="nucleotide sequence ID" value="NZ_JAQNDO010000001.1"/>
</dbReference>
<gene>
    <name evidence="2" type="ORF">POL67_03330</name>
</gene>
<evidence type="ECO:0000313" key="2">
    <source>
        <dbReference type="EMBL" id="MDC0740362.1"/>
    </source>
</evidence>
<organism evidence="2 3">
    <name type="scientific">Polyangium mundeleinium</name>
    <dbReference type="NCBI Taxonomy" id="2995306"/>
    <lineage>
        <taxon>Bacteria</taxon>
        <taxon>Pseudomonadati</taxon>
        <taxon>Myxococcota</taxon>
        <taxon>Polyangia</taxon>
        <taxon>Polyangiales</taxon>
        <taxon>Polyangiaceae</taxon>
        <taxon>Polyangium</taxon>
    </lineage>
</organism>
<accession>A0ABT5EG97</accession>
<keyword evidence="3" id="KW-1185">Reference proteome</keyword>
<dbReference type="PROSITE" id="PS51257">
    <property type="entry name" value="PROKAR_LIPOPROTEIN"/>
    <property type="match status" value="1"/>
</dbReference>
<dbReference type="Proteomes" id="UP001221411">
    <property type="component" value="Unassembled WGS sequence"/>
</dbReference>
<comment type="caution">
    <text evidence="2">The sequence shown here is derived from an EMBL/GenBank/DDBJ whole genome shotgun (WGS) entry which is preliminary data.</text>
</comment>
<feature type="signal peptide" evidence="1">
    <location>
        <begin position="1"/>
        <end position="26"/>
    </location>
</feature>
<dbReference type="EMBL" id="JAQNDO010000001">
    <property type="protein sequence ID" value="MDC0740362.1"/>
    <property type="molecule type" value="Genomic_DNA"/>
</dbReference>
<protein>
    <recommendedName>
        <fullName evidence="4">TolB protein</fullName>
    </recommendedName>
</protein>
<proteinExistence type="predicted"/>